<evidence type="ECO:0000313" key="2">
    <source>
        <dbReference type="Proteomes" id="UP001458880"/>
    </source>
</evidence>
<protein>
    <submittedName>
        <fullName evidence="1">Uncharacterized protein</fullName>
    </submittedName>
</protein>
<dbReference type="EMBL" id="JASPKY010001176">
    <property type="protein sequence ID" value="KAK9675310.1"/>
    <property type="molecule type" value="Genomic_DNA"/>
</dbReference>
<reference evidence="1 2" key="1">
    <citation type="journal article" date="2024" name="BMC Genomics">
        <title>De novo assembly and annotation of Popillia japonica's genome with initial clues to its potential as an invasive pest.</title>
        <authorList>
            <person name="Cucini C."/>
            <person name="Boschi S."/>
            <person name="Funari R."/>
            <person name="Cardaioli E."/>
            <person name="Iannotti N."/>
            <person name="Marturano G."/>
            <person name="Paoli F."/>
            <person name="Bruttini M."/>
            <person name="Carapelli A."/>
            <person name="Frati F."/>
            <person name="Nardi F."/>
        </authorList>
    </citation>
    <scope>NUCLEOTIDE SEQUENCE [LARGE SCALE GENOMIC DNA]</scope>
    <source>
        <strain evidence="1">DMR45628</strain>
    </source>
</reference>
<organism evidence="1 2">
    <name type="scientific">Popillia japonica</name>
    <name type="common">Japanese beetle</name>
    <dbReference type="NCBI Taxonomy" id="7064"/>
    <lineage>
        <taxon>Eukaryota</taxon>
        <taxon>Metazoa</taxon>
        <taxon>Ecdysozoa</taxon>
        <taxon>Arthropoda</taxon>
        <taxon>Hexapoda</taxon>
        <taxon>Insecta</taxon>
        <taxon>Pterygota</taxon>
        <taxon>Neoptera</taxon>
        <taxon>Endopterygota</taxon>
        <taxon>Coleoptera</taxon>
        <taxon>Polyphaga</taxon>
        <taxon>Scarabaeiformia</taxon>
        <taxon>Scarabaeidae</taxon>
        <taxon>Rutelinae</taxon>
        <taxon>Popillia</taxon>
    </lineage>
</organism>
<dbReference type="AlphaFoldDB" id="A0AAW1HG87"/>
<comment type="caution">
    <text evidence="1">The sequence shown here is derived from an EMBL/GenBank/DDBJ whole genome shotgun (WGS) entry which is preliminary data.</text>
</comment>
<name>A0AAW1HG87_POPJA</name>
<evidence type="ECO:0000313" key="1">
    <source>
        <dbReference type="EMBL" id="KAK9675310.1"/>
    </source>
</evidence>
<accession>A0AAW1HG87</accession>
<proteinExistence type="predicted"/>
<gene>
    <name evidence="1" type="ORF">QE152_g40457</name>
</gene>
<keyword evidence="2" id="KW-1185">Reference proteome</keyword>
<dbReference type="Proteomes" id="UP001458880">
    <property type="component" value="Unassembled WGS sequence"/>
</dbReference>
<sequence length="82" mass="9422">MFRVYFFCPPKAKQPQTPSLSRLGPDCSFKQGQLSAPGKKFRVQIFRKLGVMNNKMNDFWKSVELLKHTDHEKQPIQPSGAV</sequence>